<sequence length="242" mass="26630">MKFTHLLSAVSAAFASIAGAQQVSIHAQMTDALVDVGDLDTFWSVWNRMYDQSDARGGLSDVTRPAWNWNCQSQYQKAQLSTRVILSGQWGAVPGYNGWQMRDTLIKSMWRTVEVAGQQQSYPVYRDCVGFTWQEGVPGSTTAACGNRAKVRCPTNGRCRGAGSLECKWFHWGHRMPSIIRINVYNKNGSLRADNYQAEFSSSRQSGAGGCGRIGAISEVLASFIPGVGSYVEKGIKIACRR</sequence>
<keyword evidence="1" id="KW-0732">Signal</keyword>
<evidence type="ECO:0000313" key="2">
    <source>
        <dbReference type="EMBL" id="GIZ41071.1"/>
    </source>
</evidence>
<organism evidence="2 3">
    <name type="scientific">Cercospora kikuchii</name>
    <dbReference type="NCBI Taxonomy" id="84275"/>
    <lineage>
        <taxon>Eukaryota</taxon>
        <taxon>Fungi</taxon>
        <taxon>Dikarya</taxon>
        <taxon>Ascomycota</taxon>
        <taxon>Pezizomycotina</taxon>
        <taxon>Dothideomycetes</taxon>
        <taxon>Dothideomycetidae</taxon>
        <taxon>Mycosphaerellales</taxon>
        <taxon>Mycosphaerellaceae</taxon>
        <taxon>Cercospora</taxon>
    </lineage>
</organism>
<accession>A0A9P3FBA0</accession>
<reference evidence="2 3" key="1">
    <citation type="submission" date="2021-01" db="EMBL/GenBank/DDBJ databases">
        <title>Cercospora kikuchii MAFF 305040 whole genome shotgun sequence.</title>
        <authorList>
            <person name="Kashiwa T."/>
            <person name="Suzuki T."/>
        </authorList>
    </citation>
    <scope>NUCLEOTIDE SEQUENCE [LARGE SCALE GENOMIC DNA]</scope>
    <source>
        <strain evidence="2 3">MAFF 305040</strain>
    </source>
</reference>
<dbReference type="EMBL" id="BOLY01000002">
    <property type="protein sequence ID" value="GIZ41071.1"/>
    <property type="molecule type" value="Genomic_DNA"/>
</dbReference>
<comment type="caution">
    <text evidence="2">The sequence shown here is derived from an EMBL/GenBank/DDBJ whole genome shotgun (WGS) entry which is preliminary data.</text>
</comment>
<name>A0A9P3FBA0_9PEZI</name>
<dbReference type="RefSeq" id="XP_044655558.1">
    <property type="nucleotide sequence ID" value="XM_044799623.1"/>
</dbReference>
<proteinExistence type="predicted"/>
<feature type="chain" id="PRO_5040503490" evidence="1">
    <location>
        <begin position="21"/>
        <end position="242"/>
    </location>
</feature>
<evidence type="ECO:0000256" key="1">
    <source>
        <dbReference type="SAM" id="SignalP"/>
    </source>
</evidence>
<dbReference type="OrthoDB" id="3908196at2759"/>
<gene>
    <name evidence="2" type="ORF">CKM354_000438700</name>
</gene>
<dbReference type="Proteomes" id="UP000825890">
    <property type="component" value="Unassembled WGS sequence"/>
</dbReference>
<dbReference type="GeneID" id="68289962"/>
<keyword evidence="3" id="KW-1185">Reference proteome</keyword>
<feature type="signal peptide" evidence="1">
    <location>
        <begin position="1"/>
        <end position="20"/>
    </location>
</feature>
<protein>
    <submittedName>
        <fullName evidence="2">Uncharacterized protein</fullName>
    </submittedName>
</protein>
<dbReference type="AlphaFoldDB" id="A0A9P3FBA0"/>
<evidence type="ECO:0000313" key="3">
    <source>
        <dbReference type="Proteomes" id="UP000825890"/>
    </source>
</evidence>